<evidence type="ECO:0000256" key="1">
    <source>
        <dbReference type="SAM" id="MobiDB-lite"/>
    </source>
</evidence>
<dbReference type="EMBL" id="MIFZ01000119">
    <property type="protein sequence ID" value="OSY52956.1"/>
    <property type="molecule type" value="Genomic_DNA"/>
</dbReference>
<name>A0A1Y2NZL2_STRFR</name>
<accession>A0A1Y2NZL2</accession>
<feature type="compositionally biased region" description="Gly residues" evidence="1">
    <location>
        <begin position="13"/>
        <end position="28"/>
    </location>
</feature>
<organism evidence="2 3">
    <name type="scientific">Streptomyces fradiae ATCC 10745 = DSM 40063</name>
    <dbReference type="NCBI Taxonomy" id="1319510"/>
    <lineage>
        <taxon>Bacteria</taxon>
        <taxon>Bacillati</taxon>
        <taxon>Actinomycetota</taxon>
        <taxon>Actinomycetes</taxon>
        <taxon>Kitasatosporales</taxon>
        <taxon>Streptomycetaceae</taxon>
        <taxon>Streptomyces</taxon>
    </lineage>
</organism>
<evidence type="ECO:0000313" key="3">
    <source>
        <dbReference type="Proteomes" id="UP000194318"/>
    </source>
</evidence>
<reference evidence="2 3" key="1">
    <citation type="submission" date="2016-09" db="EMBL/GenBank/DDBJ databases">
        <title>Streptomyces fradiae DSM40063, a candidate organism with high potential of specific P450 cytochromes.</title>
        <authorList>
            <person name="Grumaz C."/>
            <person name="Vainshtein Y."/>
            <person name="Kirstahler P."/>
            <person name="Sohn K."/>
        </authorList>
    </citation>
    <scope>NUCLEOTIDE SEQUENCE [LARGE SCALE GENOMIC DNA]</scope>
    <source>
        <strain evidence="2 3">DSM 40063</strain>
    </source>
</reference>
<protein>
    <submittedName>
        <fullName evidence="2">Uncharacterized protein</fullName>
    </submittedName>
</protein>
<evidence type="ECO:0000313" key="2">
    <source>
        <dbReference type="EMBL" id="OSY52956.1"/>
    </source>
</evidence>
<sequence>MGGDEDVEADAGAGAGADAGGEDGGCGGATTTRIDRAAAWARCRAVSPVLPPAIT</sequence>
<dbReference type="AlphaFoldDB" id="A0A1Y2NZL2"/>
<dbReference type="Proteomes" id="UP000194318">
    <property type="component" value="Unassembled WGS sequence"/>
</dbReference>
<comment type="caution">
    <text evidence="2">The sequence shown here is derived from an EMBL/GenBank/DDBJ whole genome shotgun (WGS) entry which is preliminary data.</text>
</comment>
<feature type="region of interest" description="Disordered" evidence="1">
    <location>
        <begin position="1"/>
        <end position="30"/>
    </location>
</feature>
<proteinExistence type="predicted"/>
<gene>
    <name evidence="2" type="ORF">BG846_01385</name>
</gene>